<dbReference type="EMBL" id="JAMRYM010000005">
    <property type="protein sequence ID" value="MCM6761400.1"/>
    <property type="molecule type" value="Genomic_DNA"/>
</dbReference>
<proteinExistence type="predicted"/>
<keyword evidence="1" id="KW-0175">Coiled coil</keyword>
<feature type="coiled-coil region" evidence="1">
    <location>
        <begin position="31"/>
        <end position="65"/>
    </location>
</feature>
<dbReference type="RefSeq" id="WP_251943560.1">
    <property type="nucleotide sequence ID" value="NZ_JAMRYM010000005.1"/>
</dbReference>
<feature type="region of interest" description="Disordered" evidence="2">
    <location>
        <begin position="119"/>
        <end position="148"/>
    </location>
</feature>
<reference evidence="3" key="1">
    <citation type="submission" date="2022-06" db="EMBL/GenBank/DDBJ databases">
        <title>Whole genome shotgun sequencing (WGS) of Rathayibacter sp. ZW T2_19, isolated from stored onions (Allium cepa).</title>
        <authorList>
            <person name="Stoll D.A."/>
            <person name="Huch M."/>
        </authorList>
    </citation>
    <scope>NUCLEOTIDE SEQUENCE</scope>
    <source>
        <strain evidence="3">ZW T2_19</strain>
    </source>
</reference>
<keyword evidence="4" id="KW-1185">Reference proteome</keyword>
<sequence>MEFPVTIDSQDAFDGLVKERIGRVEAKYADYGDLKKRADDADAAIAAAQQERDQAATRAADLETEVSKFTAKEQLATWRSDVATATGIPAAILRGSTKEEFEAHAAELKPLLTAQEAPVIPSQGDSPTGTAKTSPWAGVIDALDQQST</sequence>
<gene>
    <name evidence="3" type="ORF">NB037_03125</name>
</gene>
<evidence type="ECO:0000313" key="4">
    <source>
        <dbReference type="Proteomes" id="UP001155240"/>
    </source>
</evidence>
<comment type="caution">
    <text evidence="3">The sequence shown here is derived from an EMBL/GenBank/DDBJ whole genome shotgun (WGS) entry which is preliminary data.</text>
</comment>
<dbReference type="Proteomes" id="UP001155240">
    <property type="component" value="Unassembled WGS sequence"/>
</dbReference>
<evidence type="ECO:0000313" key="3">
    <source>
        <dbReference type="EMBL" id="MCM6761400.1"/>
    </source>
</evidence>
<evidence type="ECO:0000256" key="1">
    <source>
        <dbReference type="SAM" id="Coils"/>
    </source>
</evidence>
<organism evidence="3 4">
    <name type="scientific">Rathayibacter rubneri</name>
    <dbReference type="NCBI Taxonomy" id="2950106"/>
    <lineage>
        <taxon>Bacteria</taxon>
        <taxon>Bacillati</taxon>
        <taxon>Actinomycetota</taxon>
        <taxon>Actinomycetes</taxon>
        <taxon>Micrococcales</taxon>
        <taxon>Microbacteriaceae</taxon>
        <taxon>Rathayibacter</taxon>
    </lineage>
</organism>
<accession>A0A9X2DUI0</accession>
<dbReference type="AlphaFoldDB" id="A0A9X2DUI0"/>
<name>A0A9X2DUI0_9MICO</name>
<protein>
    <submittedName>
        <fullName evidence="3">Uncharacterized protein</fullName>
    </submittedName>
</protein>
<feature type="compositionally biased region" description="Polar residues" evidence="2">
    <location>
        <begin position="123"/>
        <end position="133"/>
    </location>
</feature>
<evidence type="ECO:0000256" key="2">
    <source>
        <dbReference type="SAM" id="MobiDB-lite"/>
    </source>
</evidence>